<feature type="domain" description="Polymerase/histidinol phosphatase N-terminal" evidence="8">
    <location>
        <begin position="1"/>
        <end position="68"/>
    </location>
</feature>
<dbReference type="PANTHER" id="PTHR32294:SF0">
    <property type="entry name" value="DNA POLYMERASE III SUBUNIT ALPHA"/>
    <property type="match status" value="1"/>
</dbReference>
<comment type="caution">
    <text evidence="9">The sequence shown here is derived from an EMBL/GenBank/DDBJ whole genome shotgun (WGS) entry which is preliminary data.</text>
</comment>
<dbReference type="Pfam" id="PF07733">
    <property type="entry name" value="DNA_pol3_alpha"/>
    <property type="match status" value="1"/>
</dbReference>
<dbReference type="Pfam" id="PF02811">
    <property type="entry name" value="PHP"/>
    <property type="match status" value="1"/>
</dbReference>
<reference evidence="10" key="1">
    <citation type="journal article" date="2019" name="Int. J. Syst. Evol. Microbiol.">
        <title>The Global Catalogue of Microorganisms (GCM) 10K type strain sequencing project: providing services to taxonomists for standard genome sequencing and annotation.</title>
        <authorList>
            <consortium name="The Broad Institute Genomics Platform"/>
            <consortium name="The Broad Institute Genome Sequencing Center for Infectious Disease"/>
            <person name="Wu L."/>
            <person name="Ma J."/>
        </authorList>
    </citation>
    <scope>NUCLEOTIDE SEQUENCE [LARGE SCALE GENOMIC DNA]</scope>
    <source>
        <strain evidence="10">CCUG 63682</strain>
    </source>
</reference>
<dbReference type="Pfam" id="PF17657">
    <property type="entry name" value="DNA_pol3_finger"/>
    <property type="match status" value="1"/>
</dbReference>
<evidence type="ECO:0000256" key="3">
    <source>
        <dbReference type="ARBA" id="ARBA00022679"/>
    </source>
</evidence>
<keyword evidence="6" id="KW-0239">DNA-directed DNA polymerase</keyword>
<dbReference type="RefSeq" id="WP_387963260.1">
    <property type="nucleotide sequence ID" value="NZ_JBHSGP010000014.1"/>
</dbReference>
<proteinExistence type="predicted"/>
<dbReference type="InterPro" id="IPR029460">
    <property type="entry name" value="DNAPol_HHH"/>
</dbReference>
<evidence type="ECO:0000256" key="5">
    <source>
        <dbReference type="ARBA" id="ARBA00022705"/>
    </source>
</evidence>
<sequence>MYLNCHTYYSLRYGTIKPERLLAIASKNGLQTLALTDINTTSACLDVVRLSSKYKVKPVLGVDFRNGAQQQFILIAKNNNGFQNINAYLSQFLHDSELKIPEQAPELNNTFVVYPYVHNKPYSLKSNEFLGIKPQDLNKLKFSKWNAFRGKLVVLQTVSFENKKGFNTHRLLRAIDNNTLLSKLSKSEQGQETDMMLPYDELCKTYKEFPELLKNTASLLEHCHIEFDFSQETPNNQKTFTLSEDSDFQLLEKLTYEGIPYRYQNPDDIIYSRIEKELDIIKQKGFVSYFLINWRILEYARSKGYFYVGRGSGANSIVAYLLRITDVDPIELDLYFERFINLFRKNPPDFDIDFSWTDRDDITQFIFKNFKNTALLTVYNTFKFRASVRELGKVFGLPKSEMDVLVKGKYRIKDLDKLSQLVIKYSSYIQGFPNYLGIHASGIIISERPIHYYTATFMPPKGFPTTQFDMVVAEDIGLYKFDILSQRGLGKIKDTLEVVKYNHPEKTPIDIHDIKRFKQDERIKYLLRNAKAIGCFYVESPAMRMLLKKLQVDNYLGLVAASSVIRPGVARSGMMREYILRYRYPERRKDAHPVLLNIMPETYGVMVYQEDVIKVAHLFGGLSLGEADRLRRGMSGKFRSREEFLAVKQQFFDNCKHAGKPESLTAEIWRQIESFAGYAFAKGHSASYAVESYQSLFLKAYFPLEYMVATINNFGGFYRTELYVHEARMHGGTIEPPCINHSFNEAIIQHNTIYLGFMFLQSLETRTIKKLVAERQKKGLYKSLDDFIDRVPISMEQIAILIKINAFRFTGVNKRELLWEAHLKISKVVLEESTITLFKMDRINYKTPQLPSTLLENAFDQIELLGFPLCNPFKLVSNPQKSELRAKNLIIYKNKVITIDGYLITTKHTVTSSNKHMYFGTFLDRDGDFIDTVHFPPVAAKFPFRGPGIYKIMGKVLEEFDCVNIEVISLFKLAVIEDPRYSEVTKPVEA</sequence>
<evidence type="ECO:0000256" key="2">
    <source>
        <dbReference type="ARBA" id="ARBA00019114"/>
    </source>
</evidence>
<dbReference type="InterPro" id="IPR016195">
    <property type="entry name" value="Pol/histidinol_Pase-like"/>
</dbReference>
<dbReference type="GO" id="GO:0003887">
    <property type="term" value="F:DNA-directed DNA polymerase activity"/>
    <property type="evidence" value="ECO:0007669"/>
    <property type="project" value="UniProtKB-EC"/>
</dbReference>
<keyword evidence="3 9" id="KW-0808">Transferase</keyword>
<dbReference type="PANTHER" id="PTHR32294">
    <property type="entry name" value="DNA POLYMERASE III SUBUNIT ALPHA"/>
    <property type="match status" value="1"/>
</dbReference>
<comment type="catalytic activity">
    <reaction evidence="7">
        <text>DNA(n) + a 2'-deoxyribonucleoside 5'-triphosphate = DNA(n+1) + diphosphate</text>
        <dbReference type="Rhea" id="RHEA:22508"/>
        <dbReference type="Rhea" id="RHEA-COMP:17339"/>
        <dbReference type="Rhea" id="RHEA-COMP:17340"/>
        <dbReference type="ChEBI" id="CHEBI:33019"/>
        <dbReference type="ChEBI" id="CHEBI:61560"/>
        <dbReference type="ChEBI" id="CHEBI:173112"/>
        <dbReference type="EC" id="2.7.7.7"/>
    </reaction>
</comment>
<dbReference type="InterPro" id="IPR003141">
    <property type="entry name" value="Pol/His_phosphatase_N"/>
</dbReference>
<evidence type="ECO:0000259" key="8">
    <source>
        <dbReference type="SMART" id="SM00481"/>
    </source>
</evidence>
<dbReference type="InterPro" id="IPR040982">
    <property type="entry name" value="DNA_pol3_finger"/>
</dbReference>
<keyword evidence="4 9" id="KW-0548">Nucleotidyltransferase</keyword>
<dbReference type="InterPro" id="IPR011708">
    <property type="entry name" value="DNA_pol3_alpha_NTPase_dom"/>
</dbReference>
<name>A0ABV9N574_9FLAO</name>
<dbReference type="Gene3D" id="1.10.150.870">
    <property type="match status" value="1"/>
</dbReference>
<dbReference type="InterPro" id="IPR004013">
    <property type="entry name" value="PHP_dom"/>
</dbReference>
<keyword evidence="5" id="KW-0235">DNA replication</keyword>
<organism evidence="9 10">
    <name type="scientific">Geojedonia litorea</name>
    <dbReference type="NCBI Taxonomy" id="1268269"/>
    <lineage>
        <taxon>Bacteria</taxon>
        <taxon>Pseudomonadati</taxon>
        <taxon>Bacteroidota</taxon>
        <taxon>Flavobacteriia</taxon>
        <taxon>Flavobacteriales</taxon>
        <taxon>Flavobacteriaceae</taxon>
        <taxon>Geojedonia</taxon>
    </lineage>
</organism>
<dbReference type="EC" id="2.7.7.7" evidence="1"/>
<dbReference type="Gene3D" id="3.20.20.140">
    <property type="entry name" value="Metal-dependent hydrolases"/>
    <property type="match status" value="2"/>
</dbReference>
<dbReference type="SMART" id="SM00481">
    <property type="entry name" value="POLIIIAc"/>
    <property type="match status" value="1"/>
</dbReference>
<protein>
    <recommendedName>
        <fullName evidence="2">DNA polymerase III subunit alpha</fullName>
        <ecNumber evidence="1">2.7.7.7</ecNumber>
    </recommendedName>
</protein>
<accession>A0ABV9N574</accession>
<evidence type="ECO:0000256" key="4">
    <source>
        <dbReference type="ARBA" id="ARBA00022695"/>
    </source>
</evidence>
<evidence type="ECO:0000313" key="9">
    <source>
        <dbReference type="EMBL" id="MFC4722606.1"/>
    </source>
</evidence>
<evidence type="ECO:0000256" key="7">
    <source>
        <dbReference type="ARBA" id="ARBA00049244"/>
    </source>
</evidence>
<dbReference type="InterPro" id="IPR004805">
    <property type="entry name" value="DnaE2/DnaE/PolC"/>
</dbReference>
<gene>
    <name evidence="9" type="ORF">ACFO5O_09755</name>
</gene>
<dbReference type="Pfam" id="PF14579">
    <property type="entry name" value="HHH_6"/>
    <property type="match status" value="1"/>
</dbReference>
<evidence type="ECO:0000256" key="6">
    <source>
        <dbReference type="ARBA" id="ARBA00022932"/>
    </source>
</evidence>
<dbReference type="Proteomes" id="UP001595953">
    <property type="component" value="Unassembled WGS sequence"/>
</dbReference>
<dbReference type="SUPFAM" id="SSF89550">
    <property type="entry name" value="PHP domain-like"/>
    <property type="match status" value="1"/>
</dbReference>
<keyword evidence="10" id="KW-1185">Reference proteome</keyword>
<evidence type="ECO:0000256" key="1">
    <source>
        <dbReference type="ARBA" id="ARBA00012417"/>
    </source>
</evidence>
<dbReference type="EMBL" id="JBHSGP010000014">
    <property type="protein sequence ID" value="MFC4722606.1"/>
    <property type="molecule type" value="Genomic_DNA"/>
</dbReference>
<dbReference type="NCBIfam" id="TIGR00594">
    <property type="entry name" value="polc"/>
    <property type="match status" value="1"/>
</dbReference>
<evidence type="ECO:0000313" key="10">
    <source>
        <dbReference type="Proteomes" id="UP001595953"/>
    </source>
</evidence>